<dbReference type="Gene3D" id="3.40.50.150">
    <property type="entry name" value="Vaccinia Virus protein VP39"/>
    <property type="match status" value="1"/>
</dbReference>
<evidence type="ECO:0000313" key="7">
    <source>
        <dbReference type="EMBL" id="KOO22207.1"/>
    </source>
</evidence>
<dbReference type="SUPFAM" id="SSF53335">
    <property type="entry name" value="S-adenosyl-L-methionine-dependent methyltransferases"/>
    <property type="match status" value="1"/>
</dbReference>
<comment type="cofactor">
    <cofactor evidence="1">
        <name>Zn(2+)</name>
        <dbReference type="ChEBI" id="CHEBI:29105"/>
    </cofactor>
</comment>
<keyword evidence="8" id="KW-1185">Reference proteome</keyword>
<dbReference type="OrthoDB" id="44061at2759"/>
<feature type="domain" description="MsrB" evidence="6">
    <location>
        <begin position="5"/>
        <end position="128"/>
    </location>
</feature>
<evidence type="ECO:0000256" key="5">
    <source>
        <dbReference type="ARBA" id="ARBA00023002"/>
    </source>
</evidence>
<proteinExistence type="inferred from homology"/>
<dbReference type="GO" id="GO:0033743">
    <property type="term" value="F:peptide-methionine (R)-S-oxide reductase activity"/>
    <property type="evidence" value="ECO:0007669"/>
    <property type="project" value="InterPro"/>
</dbReference>
<dbReference type="InterPro" id="IPR002579">
    <property type="entry name" value="Met_Sox_Rdtase_MsrB_dom"/>
</dbReference>
<dbReference type="PROSITE" id="PS51790">
    <property type="entry name" value="MSRB"/>
    <property type="match status" value="1"/>
</dbReference>
<dbReference type="Pfam" id="PF01641">
    <property type="entry name" value="SelR"/>
    <property type="match status" value="1"/>
</dbReference>
<dbReference type="SUPFAM" id="SSF51316">
    <property type="entry name" value="Mss4-like"/>
    <property type="match status" value="1"/>
</dbReference>
<reference evidence="8" key="1">
    <citation type="journal article" date="2015" name="PLoS Genet.">
        <title>Genome Sequence and Transcriptome Analyses of Chrysochromulina tobin: Metabolic Tools for Enhanced Algal Fitness in the Prominent Order Prymnesiales (Haptophyceae).</title>
        <authorList>
            <person name="Hovde B.T."/>
            <person name="Deodato C.R."/>
            <person name="Hunsperger H.M."/>
            <person name="Ryken S.A."/>
            <person name="Yost W."/>
            <person name="Jha R.K."/>
            <person name="Patterson J."/>
            <person name="Monnat R.J. Jr."/>
            <person name="Barlow S.B."/>
            <person name="Starkenburg S.R."/>
            <person name="Cattolico R.A."/>
        </authorList>
    </citation>
    <scope>NUCLEOTIDE SEQUENCE</scope>
    <source>
        <strain evidence="8">CCMP291</strain>
    </source>
</reference>
<evidence type="ECO:0000313" key="8">
    <source>
        <dbReference type="Proteomes" id="UP000037460"/>
    </source>
</evidence>
<keyword evidence="3" id="KW-0479">Metal-binding</keyword>
<dbReference type="InterPro" id="IPR019410">
    <property type="entry name" value="Methyltransf_16"/>
</dbReference>
<evidence type="ECO:0000259" key="6">
    <source>
        <dbReference type="PROSITE" id="PS51790"/>
    </source>
</evidence>
<dbReference type="GO" id="GO:0046872">
    <property type="term" value="F:metal ion binding"/>
    <property type="evidence" value="ECO:0007669"/>
    <property type="project" value="UniProtKB-KW"/>
</dbReference>
<dbReference type="InterPro" id="IPR029063">
    <property type="entry name" value="SAM-dependent_MTases_sf"/>
</dbReference>
<name>A0A0M0J779_9EUKA</name>
<keyword evidence="5" id="KW-0560">Oxidoreductase</keyword>
<dbReference type="GO" id="GO:0030091">
    <property type="term" value="P:protein repair"/>
    <property type="evidence" value="ECO:0007669"/>
    <property type="project" value="InterPro"/>
</dbReference>
<sequence>MMTAAFDWRRTLTPDEYRVLREKATEPARSGEYNDLYPTEGYFVCRGCKNPLFSAAAKYKSGCGWPSFDRCYVGSLRVQPDFSHGDQRVEIVCAQCDGHLGHLFSGEHHTESDQRHCVNSRSIKFIKSAPPAELLAVGESTVDTTAVERQLAAHVPAPNGRLADVRPRSDLDLSDPELAAAWAETRALASGWCVCTYAEGSKTQIVPIARGSDGFDGLRAALLEDAINYGVLPLRVDERPRHIFFCYVVDERVRAVLEGACVVELGAGCGLPGLAAAVYARSRRVVLTDLNALTLANLRANVLANADACAAAGCSVETTPKTQVQPYQPYIVGEPVDIVLGSDLAYRTENVRLLGARVRALLATGGIFLHGGGFTFSVYM</sequence>
<dbReference type="EMBL" id="JWZX01003301">
    <property type="protein sequence ID" value="KOO22207.1"/>
    <property type="molecule type" value="Genomic_DNA"/>
</dbReference>
<dbReference type="InterPro" id="IPR028427">
    <property type="entry name" value="Met_Sox_Rdtase_MsrB"/>
</dbReference>
<comment type="similarity">
    <text evidence="2">Belongs to the MsrB Met sulfoxide reductase family.</text>
</comment>
<dbReference type="AlphaFoldDB" id="A0A0M0J779"/>
<dbReference type="PANTHER" id="PTHR46081">
    <property type="entry name" value="PEPTIDE METHIONINE SULFOXIDE REDUCTASE 2"/>
    <property type="match status" value="1"/>
</dbReference>
<evidence type="ECO:0000256" key="2">
    <source>
        <dbReference type="ARBA" id="ARBA00007174"/>
    </source>
</evidence>
<dbReference type="Proteomes" id="UP000037460">
    <property type="component" value="Unassembled WGS sequence"/>
</dbReference>
<evidence type="ECO:0000256" key="3">
    <source>
        <dbReference type="ARBA" id="ARBA00022723"/>
    </source>
</evidence>
<protein>
    <submittedName>
        <fullName evidence="7">Methionine-r-sulfoxide reductase</fullName>
    </submittedName>
</protein>
<dbReference type="Gene3D" id="2.170.150.20">
    <property type="entry name" value="Peptide methionine sulfoxide reductase"/>
    <property type="match status" value="1"/>
</dbReference>
<evidence type="ECO:0000256" key="4">
    <source>
        <dbReference type="ARBA" id="ARBA00022833"/>
    </source>
</evidence>
<dbReference type="GO" id="GO:0006979">
    <property type="term" value="P:response to oxidative stress"/>
    <property type="evidence" value="ECO:0007669"/>
    <property type="project" value="InterPro"/>
</dbReference>
<dbReference type="NCBIfam" id="TIGR00357">
    <property type="entry name" value="peptide-methionine (R)-S-oxide reductase MsrB"/>
    <property type="match status" value="1"/>
</dbReference>
<dbReference type="InterPro" id="IPR011057">
    <property type="entry name" value="Mss4-like_sf"/>
</dbReference>
<keyword evidence="4" id="KW-0862">Zinc</keyword>
<evidence type="ECO:0000256" key="1">
    <source>
        <dbReference type="ARBA" id="ARBA00001947"/>
    </source>
</evidence>
<comment type="caution">
    <text evidence="7">The sequence shown here is derived from an EMBL/GenBank/DDBJ whole genome shotgun (WGS) entry which is preliminary data.</text>
</comment>
<dbReference type="PANTHER" id="PTHR46081:SF8">
    <property type="entry name" value="PEPTIDE METHIONINE SULFOXIDE REDUCTASE 2"/>
    <property type="match status" value="1"/>
</dbReference>
<accession>A0A0M0J779</accession>
<dbReference type="Pfam" id="PF10294">
    <property type="entry name" value="Methyltransf_16"/>
    <property type="match status" value="1"/>
</dbReference>
<gene>
    <name evidence="7" type="ORF">Ctob_002303</name>
</gene>
<organism evidence="7 8">
    <name type="scientific">Chrysochromulina tobinii</name>
    <dbReference type="NCBI Taxonomy" id="1460289"/>
    <lineage>
        <taxon>Eukaryota</taxon>
        <taxon>Haptista</taxon>
        <taxon>Haptophyta</taxon>
        <taxon>Prymnesiophyceae</taxon>
        <taxon>Prymnesiales</taxon>
        <taxon>Chrysochromulinaceae</taxon>
        <taxon>Chrysochromulina</taxon>
    </lineage>
</organism>